<evidence type="ECO:0000313" key="2">
    <source>
        <dbReference type="Proteomes" id="UP000443423"/>
    </source>
</evidence>
<protein>
    <submittedName>
        <fullName evidence="1">Uncharacterized protein</fullName>
    </submittedName>
</protein>
<dbReference type="EMBL" id="WKJQ01000003">
    <property type="protein sequence ID" value="MRW98325.1"/>
    <property type="molecule type" value="Genomic_DNA"/>
</dbReference>
<comment type="caution">
    <text evidence="1">The sequence shown here is derived from an EMBL/GenBank/DDBJ whole genome shotgun (WGS) entry which is preliminary data.</text>
</comment>
<proteinExistence type="predicted"/>
<organism evidence="1 2">
    <name type="scientific">Haloferax marinum</name>
    <dbReference type="NCBI Taxonomy" id="2666143"/>
    <lineage>
        <taxon>Archaea</taxon>
        <taxon>Methanobacteriati</taxon>
        <taxon>Methanobacteriota</taxon>
        <taxon>Stenosarchaea group</taxon>
        <taxon>Halobacteria</taxon>
        <taxon>Halobacteriales</taxon>
        <taxon>Haloferacaceae</taxon>
        <taxon>Haloferax</taxon>
    </lineage>
</organism>
<accession>A0A6A8GC40</accession>
<gene>
    <name evidence="1" type="ORF">GJR99_17300</name>
</gene>
<name>A0A6A8GC40_9EURY</name>
<keyword evidence="2" id="KW-1185">Reference proteome</keyword>
<reference evidence="1 2" key="1">
    <citation type="submission" date="2019-11" db="EMBL/GenBank/DDBJ databases">
        <title>Whole genome sequence of Haloferax sp. MBLA0078.</title>
        <authorList>
            <person name="Seo M.-J."/>
            <person name="Cho E.-S."/>
        </authorList>
    </citation>
    <scope>NUCLEOTIDE SEQUENCE [LARGE SCALE GENOMIC DNA]</scope>
    <source>
        <strain evidence="1 2">MBLA0078</strain>
    </source>
</reference>
<evidence type="ECO:0000313" key="1">
    <source>
        <dbReference type="EMBL" id="MRW98325.1"/>
    </source>
</evidence>
<dbReference type="AlphaFoldDB" id="A0A6A8GC40"/>
<dbReference type="Proteomes" id="UP000443423">
    <property type="component" value="Unassembled WGS sequence"/>
</dbReference>
<sequence length="208" mass="22696">MPIESLDADSVLDDLSLDNDIQHPDDGAALPPDGTLGADSDIDVNISTPTGDIVETVLRIDDWYVVCSLFENRYAVTWEAPVGLHELLELDAVRTVDDALVEVAYETSSGASERRLQCTLAEAQEDGRFPETCLFLALGQDGYEVIWEREGTHTDGHELTVAVEGYGAEPYRSVFLRSLKDMLDTPEVAEVLGRLSESIDSDAPHADG</sequence>